<dbReference type="PRINTS" id="PR00909">
    <property type="entry name" value="SPERMDNBNDNG"/>
</dbReference>
<dbReference type="InterPro" id="IPR006059">
    <property type="entry name" value="SBP"/>
</dbReference>
<gene>
    <name evidence="6" type="ORF">CBP31_07340</name>
</gene>
<dbReference type="InterPro" id="IPR001188">
    <property type="entry name" value="Sperm_putr-bd"/>
</dbReference>
<dbReference type="PANTHER" id="PTHR30222">
    <property type="entry name" value="SPERMIDINE/PUTRESCINE-BINDING PERIPLASMIC PROTEIN"/>
    <property type="match status" value="1"/>
</dbReference>
<feature type="chain" id="PRO_5012281981" description="Putrescine-binding periplasmic protein" evidence="5">
    <location>
        <begin position="35"/>
        <end position="365"/>
    </location>
</feature>
<name>A0A1Y0D4J5_9GAMM</name>
<dbReference type="Gene3D" id="3.40.190.10">
    <property type="entry name" value="Periplasmic binding protein-like II"/>
    <property type="match status" value="2"/>
</dbReference>
<feature type="signal peptide" evidence="5">
    <location>
        <begin position="1"/>
        <end position="34"/>
    </location>
</feature>
<accession>A0A1Y0D4J5</accession>
<evidence type="ECO:0000256" key="5">
    <source>
        <dbReference type="SAM" id="SignalP"/>
    </source>
</evidence>
<evidence type="ECO:0000256" key="1">
    <source>
        <dbReference type="ARBA" id="ARBA00004418"/>
    </source>
</evidence>
<dbReference type="OrthoDB" id="9769319at2"/>
<dbReference type="GO" id="GO:0042597">
    <property type="term" value="C:periplasmic space"/>
    <property type="evidence" value="ECO:0007669"/>
    <property type="project" value="UniProtKB-SubCell"/>
</dbReference>
<sequence length="365" mass="40317">MNTALSSPTQGKINSALLASILTLLLLASGPILAADKPATLTFLTWGDYIDEQVVADFETEYNAHVKFAYYESDAARDEILTTSNADGFDLILVDSVTKLFHHQLAWITEFDAQQAPNINQTKLPKLAGLETRDKLCVPYAWGTTGIAYRTDLVSEPITRWQQLYEPTPELEGRILMSDMGEEVIGMALKTLGYSMNSEHPQQLEQARQLLLAQAPAVAGYSPVAVEAEKSKLVSGEVSAILTYSGDALMLKEAEPRIEYVLPEEGGVVWADFICLAAKASNPTLAHHFVDFINRPEQAAKNALYLNNATPNQAAEALLPAEFLNDPQIYPDKAKLAKSETHQILSPRLIKQHKRIMRDISQAHR</sequence>
<dbReference type="KEGG" id="opf:CBP31_07340"/>
<reference evidence="6 7" key="1">
    <citation type="journal article" date="2014" name="Int. J. Syst. Evol. Microbiol.">
        <title>Oceanisphaera profunda sp. nov., a marine bacterium isolated from deep-sea sediment, and emended description of the genus Oceanisphaera.</title>
        <authorList>
            <person name="Xu Z."/>
            <person name="Zhang X.Y."/>
            <person name="Su H.N."/>
            <person name="Yu Z.C."/>
            <person name="Liu C."/>
            <person name="Li H."/>
            <person name="Chen X.L."/>
            <person name="Song X.Y."/>
            <person name="Xie B.B."/>
            <person name="Qin Q.L."/>
            <person name="Zhou B.C."/>
            <person name="Shi M."/>
            <person name="Huang Y."/>
            <person name="Zhang Y.Z."/>
        </authorList>
    </citation>
    <scope>NUCLEOTIDE SEQUENCE [LARGE SCALE GENOMIC DNA]</scope>
    <source>
        <strain evidence="6 7">SM1222</strain>
    </source>
</reference>
<dbReference type="AlphaFoldDB" id="A0A1Y0D4J5"/>
<dbReference type="Pfam" id="PF13416">
    <property type="entry name" value="SBP_bac_8"/>
    <property type="match status" value="1"/>
</dbReference>
<organism evidence="6 7">
    <name type="scientific">Oceanisphaera profunda</name>
    <dbReference type="NCBI Taxonomy" id="1416627"/>
    <lineage>
        <taxon>Bacteria</taxon>
        <taxon>Pseudomonadati</taxon>
        <taxon>Pseudomonadota</taxon>
        <taxon>Gammaproteobacteria</taxon>
        <taxon>Aeromonadales</taxon>
        <taxon>Aeromonadaceae</taxon>
        <taxon>Oceanisphaera</taxon>
    </lineage>
</organism>
<keyword evidence="3 5" id="KW-0732">Signal</keyword>
<proteinExistence type="predicted"/>
<evidence type="ECO:0000256" key="3">
    <source>
        <dbReference type="ARBA" id="ARBA00022729"/>
    </source>
</evidence>
<dbReference type="EMBL" id="CP021377">
    <property type="protein sequence ID" value="ART82461.1"/>
    <property type="molecule type" value="Genomic_DNA"/>
</dbReference>
<evidence type="ECO:0000256" key="4">
    <source>
        <dbReference type="ARBA" id="ARBA00022764"/>
    </source>
</evidence>
<dbReference type="RefSeq" id="WP_087035919.1">
    <property type="nucleotide sequence ID" value="NZ_CP021377.1"/>
</dbReference>
<dbReference type="GO" id="GO:0019808">
    <property type="term" value="F:polyamine binding"/>
    <property type="evidence" value="ECO:0007669"/>
    <property type="project" value="InterPro"/>
</dbReference>
<comment type="subcellular location">
    <subcellularLocation>
        <location evidence="1">Periplasm</location>
    </subcellularLocation>
</comment>
<dbReference type="Proteomes" id="UP000243937">
    <property type="component" value="Chromosome"/>
</dbReference>
<keyword evidence="4" id="KW-0574">Periplasm</keyword>
<dbReference type="PANTHER" id="PTHR30222:SF17">
    <property type="entry name" value="SPERMIDINE_PUTRESCINE-BINDING PERIPLASMIC PROTEIN"/>
    <property type="match status" value="1"/>
</dbReference>
<keyword evidence="7" id="KW-1185">Reference proteome</keyword>
<dbReference type="CDD" id="cd13590">
    <property type="entry name" value="PBP2_PotD_PotF_like"/>
    <property type="match status" value="1"/>
</dbReference>
<keyword evidence="2" id="KW-0813">Transport</keyword>
<evidence type="ECO:0000313" key="7">
    <source>
        <dbReference type="Proteomes" id="UP000243937"/>
    </source>
</evidence>
<dbReference type="GO" id="GO:0015846">
    <property type="term" value="P:polyamine transport"/>
    <property type="evidence" value="ECO:0007669"/>
    <property type="project" value="InterPro"/>
</dbReference>
<evidence type="ECO:0000313" key="6">
    <source>
        <dbReference type="EMBL" id="ART82461.1"/>
    </source>
</evidence>
<dbReference type="SUPFAM" id="SSF53850">
    <property type="entry name" value="Periplasmic binding protein-like II"/>
    <property type="match status" value="1"/>
</dbReference>
<evidence type="ECO:0008006" key="8">
    <source>
        <dbReference type="Google" id="ProtNLM"/>
    </source>
</evidence>
<protein>
    <recommendedName>
        <fullName evidence="8">Putrescine-binding periplasmic protein</fullName>
    </recommendedName>
</protein>
<evidence type="ECO:0000256" key="2">
    <source>
        <dbReference type="ARBA" id="ARBA00022448"/>
    </source>
</evidence>